<accession>A0A975WBI5</accession>
<feature type="region of interest" description="Disordered" evidence="1">
    <location>
        <begin position="60"/>
        <end position="91"/>
    </location>
</feature>
<name>A0A975WBI5_9RHOB</name>
<sequence length="91" mass="9765">MTDLKNAILDAKYIDMVSLADFVVQDCGLPDYDDDGNPLPQQNEIAAAIFRWAAKQGSAAEAASEAPAGDTRRNWPNIGKLPEKDAGEGDD</sequence>
<proteinExistence type="predicted"/>
<feature type="compositionally biased region" description="Low complexity" evidence="1">
    <location>
        <begin position="60"/>
        <end position="69"/>
    </location>
</feature>
<organism evidence="2 3">
    <name type="scientific">Marinovum algicola</name>
    <dbReference type="NCBI Taxonomy" id="42444"/>
    <lineage>
        <taxon>Bacteria</taxon>
        <taxon>Pseudomonadati</taxon>
        <taxon>Pseudomonadota</taxon>
        <taxon>Alphaproteobacteria</taxon>
        <taxon>Rhodobacterales</taxon>
        <taxon>Roseobacteraceae</taxon>
        <taxon>Marinovum</taxon>
    </lineage>
</organism>
<dbReference type="RefSeq" id="WP_074837225.1">
    <property type="nucleotide sequence ID" value="NZ_CATLQZ010000019.1"/>
</dbReference>
<evidence type="ECO:0000313" key="3">
    <source>
        <dbReference type="Proteomes" id="UP000182932"/>
    </source>
</evidence>
<reference evidence="2 3" key="1">
    <citation type="submission" date="2016-10" db="EMBL/GenBank/DDBJ databases">
        <authorList>
            <person name="Varghese N."/>
            <person name="Submissions S."/>
        </authorList>
    </citation>
    <scope>NUCLEOTIDE SEQUENCE [LARGE SCALE GENOMIC DNA]</scope>
    <source>
        <strain evidence="2 3">FF3</strain>
    </source>
</reference>
<comment type="caution">
    <text evidence="2">The sequence shown here is derived from an EMBL/GenBank/DDBJ whole genome shotgun (WGS) entry which is preliminary data.</text>
</comment>
<protein>
    <submittedName>
        <fullName evidence="2">Uncharacterized protein</fullName>
    </submittedName>
</protein>
<gene>
    <name evidence="2" type="ORF">SAMN04487940_11088</name>
</gene>
<feature type="compositionally biased region" description="Basic and acidic residues" evidence="1">
    <location>
        <begin position="81"/>
        <end position="91"/>
    </location>
</feature>
<dbReference type="EMBL" id="FNYY01000010">
    <property type="protein sequence ID" value="SEJ77570.1"/>
    <property type="molecule type" value="Genomic_DNA"/>
</dbReference>
<dbReference type="Proteomes" id="UP000182932">
    <property type="component" value="Unassembled WGS sequence"/>
</dbReference>
<keyword evidence="3" id="KW-1185">Reference proteome</keyword>
<dbReference type="GeneID" id="80819151"/>
<evidence type="ECO:0000313" key="2">
    <source>
        <dbReference type="EMBL" id="SEJ77570.1"/>
    </source>
</evidence>
<evidence type="ECO:0000256" key="1">
    <source>
        <dbReference type="SAM" id="MobiDB-lite"/>
    </source>
</evidence>
<dbReference type="AlphaFoldDB" id="A0A975WBI5"/>